<protein>
    <submittedName>
        <fullName evidence="11">ABC transporter permease</fullName>
    </submittedName>
</protein>
<dbReference type="EMBL" id="JBAKFM010000003">
    <property type="protein sequence ID" value="MEX0469401.1"/>
    <property type="molecule type" value="Genomic_DNA"/>
</dbReference>
<evidence type="ECO:0000256" key="3">
    <source>
        <dbReference type="ARBA" id="ARBA00022448"/>
    </source>
</evidence>
<keyword evidence="12" id="KW-1185">Reference proteome</keyword>
<dbReference type="Pfam" id="PF01061">
    <property type="entry name" value="ABC2_membrane"/>
    <property type="match status" value="1"/>
</dbReference>
<dbReference type="Proteomes" id="UP001556709">
    <property type="component" value="Unassembled WGS sequence"/>
</dbReference>
<evidence type="ECO:0000256" key="6">
    <source>
        <dbReference type="ARBA" id="ARBA00022989"/>
    </source>
</evidence>
<evidence type="ECO:0000256" key="2">
    <source>
        <dbReference type="ARBA" id="ARBA00007783"/>
    </source>
</evidence>
<dbReference type="InterPro" id="IPR013525">
    <property type="entry name" value="ABC2_TM"/>
</dbReference>
<name>A0ABV3TDW0_9GAMM</name>
<sequence length="269" mass="29967">MTHSYRAAAAQGLADVGAALRHGHITLTLGWQEIATRYRRSKIGPFWLTINRGVLIAALSLVFGSLFGLDRETFIPYLAIGLILWGYISATLGEGCTAFIDAGETILQVRMPLATHIATVVYRNILILAHNLIIIPVVFLVFLRPVGPEALLALPGLVLLTLNLTWAVLILAIICARFRDVTEIIANILQVTFYLTPILWTVELLERRVDVALINLNPFYHWITIIRAPLMGEATQALNWLIPAGMAALGWLVAILFFGQYRNRIAYWL</sequence>
<feature type="transmembrane region" description="Helical" evidence="9">
    <location>
        <begin position="150"/>
        <end position="172"/>
    </location>
</feature>
<evidence type="ECO:0000313" key="12">
    <source>
        <dbReference type="Proteomes" id="UP001556709"/>
    </source>
</evidence>
<comment type="similarity">
    <text evidence="2">Belongs to the ABC-2 integral membrane protein family.</text>
</comment>
<evidence type="ECO:0000256" key="8">
    <source>
        <dbReference type="ARBA" id="ARBA00023136"/>
    </source>
</evidence>
<feature type="transmembrane region" description="Helical" evidence="9">
    <location>
        <begin position="46"/>
        <end position="68"/>
    </location>
</feature>
<feature type="transmembrane region" description="Helical" evidence="9">
    <location>
        <begin position="240"/>
        <end position="259"/>
    </location>
</feature>
<dbReference type="RefSeq" id="WP_367959288.1">
    <property type="nucleotide sequence ID" value="NZ_JBAKFK010000003.1"/>
</dbReference>
<dbReference type="PANTHER" id="PTHR30413:SF10">
    <property type="entry name" value="CAPSULE POLYSACCHARIDE EXPORT INNER-MEMBRANE PROTEIN CTRC"/>
    <property type="match status" value="1"/>
</dbReference>
<evidence type="ECO:0000256" key="7">
    <source>
        <dbReference type="ARBA" id="ARBA00023047"/>
    </source>
</evidence>
<evidence type="ECO:0000256" key="9">
    <source>
        <dbReference type="SAM" id="Phobius"/>
    </source>
</evidence>
<comment type="caution">
    <text evidence="11">The sequence shown here is derived from an EMBL/GenBank/DDBJ whole genome shotgun (WGS) entry which is preliminary data.</text>
</comment>
<evidence type="ECO:0000256" key="1">
    <source>
        <dbReference type="ARBA" id="ARBA00004651"/>
    </source>
</evidence>
<keyword evidence="7" id="KW-0625">Polysaccharide transport</keyword>
<feature type="domain" description="ABC-2 type transporter transmembrane" evidence="10">
    <location>
        <begin position="27"/>
        <end position="228"/>
    </location>
</feature>
<keyword evidence="4" id="KW-1003">Cell membrane</keyword>
<evidence type="ECO:0000313" key="11">
    <source>
        <dbReference type="EMBL" id="MEX0469401.1"/>
    </source>
</evidence>
<evidence type="ECO:0000256" key="4">
    <source>
        <dbReference type="ARBA" id="ARBA00022475"/>
    </source>
</evidence>
<feature type="transmembrane region" description="Helical" evidence="9">
    <location>
        <begin position="184"/>
        <end position="202"/>
    </location>
</feature>
<dbReference type="PANTHER" id="PTHR30413">
    <property type="entry name" value="INNER MEMBRANE TRANSPORT PERMEASE"/>
    <property type="match status" value="1"/>
</dbReference>
<gene>
    <name evidence="11" type="ORF">V6X73_06660</name>
</gene>
<comment type="subcellular location">
    <subcellularLocation>
        <location evidence="1">Cell membrane</location>
        <topology evidence="1">Multi-pass membrane protein</topology>
    </subcellularLocation>
</comment>
<keyword evidence="8 9" id="KW-0472">Membrane</keyword>
<keyword evidence="5 9" id="KW-0812">Transmembrane</keyword>
<accession>A0ABV3TDW0</accession>
<keyword evidence="6 9" id="KW-1133">Transmembrane helix</keyword>
<keyword evidence="7" id="KW-0762">Sugar transport</keyword>
<feature type="transmembrane region" description="Helical" evidence="9">
    <location>
        <begin position="121"/>
        <end position="144"/>
    </location>
</feature>
<keyword evidence="3" id="KW-0813">Transport</keyword>
<proteinExistence type="inferred from homology"/>
<evidence type="ECO:0000259" key="10">
    <source>
        <dbReference type="Pfam" id="PF01061"/>
    </source>
</evidence>
<evidence type="ECO:0000256" key="5">
    <source>
        <dbReference type="ARBA" id="ARBA00022692"/>
    </source>
</evidence>
<organism evidence="11 12">
    <name type="scientific">Spiribacter pallidus</name>
    <dbReference type="NCBI Taxonomy" id="1987936"/>
    <lineage>
        <taxon>Bacteria</taxon>
        <taxon>Pseudomonadati</taxon>
        <taxon>Pseudomonadota</taxon>
        <taxon>Gammaproteobacteria</taxon>
        <taxon>Chromatiales</taxon>
        <taxon>Ectothiorhodospiraceae</taxon>
        <taxon>Spiribacter</taxon>
    </lineage>
</organism>
<reference evidence="11 12" key="1">
    <citation type="submission" date="2024-02" db="EMBL/GenBank/DDBJ databases">
        <title>New especies of Spiribacter isolated from saline water.</title>
        <authorList>
            <person name="Leon M.J."/>
            <person name="De La Haba R."/>
            <person name="Sanchez-Porro C."/>
            <person name="Ventosa A."/>
        </authorList>
    </citation>
    <scope>NUCLEOTIDE SEQUENCE [LARGE SCALE GENOMIC DNA]</scope>
    <source>
        <strain evidence="12">ag22IC6-390</strain>
    </source>
</reference>
<feature type="transmembrane region" description="Helical" evidence="9">
    <location>
        <begin position="74"/>
        <end position="100"/>
    </location>
</feature>